<accession>A0A6C0H340</accession>
<proteinExistence type="predicted"/>
<dbReference type="InterPro" id="IPR001251">
    <property type="entry name" value="CRAL-TRIO_dom"/>
</dbReference>
<dbReference type="Gene3D" id="3.40.525.10">
    <property type="entry name" value="CRAL-TRIO lipid binding domain"/>
    <property type="match status" value="1"/>
</dbReference>
<feature type="domain" description="CRAL-TRIO" evidence="1">
    <location>
        <begin position="139"/>
        <end position="181"/>
    </location>
</feature>
<protein>
    <recommendedName>
        <fullName evidence="1">CRAL-TRIO domain-containing protein</fullName>
    </recommendedName>
</protein>
<dbReference type="Pfam" id="PF00650">
    <property type="entry name" value="CRAL_TRIO"/>
    <property type="match status" value="1"/>
</dbReference>
<dbReference type="AlphaFoldDB" id="A0A6C0H340"/>
<evidence type="ECO:0000259" key="1">
    <source>
        <dbReference type="Pfam" id="PF00650"/>
    </source>
</evidence>
<name>A0A6C0H340_9ZZZZ</name>
<dbReference type="SUPFAM" id="SSF52087">
    <property type="entry name" value="CRAL/TRIO domain"/>
    <property type="match status" value="1"/>
</dbReference>
<dbReference type="InterPro" id="IPR036865">
    <property type="entry name" value="CRAL-TRIO_dom_sf"/>
</dbReference>
<sequence>MDNDFAAKISSLQNQFYASSGGKNSIFKKQQKFDCATTICENMGIDDLIQKTFYRIPNTNKIYGDYTVFKLYANPTNFDYISFKLLELTNSVYHDCGDYEAHINLDSFTISACERYKSFITTYCDKCFGGGPNCPNDTPCNLSKMYIYNTPSVIDSISKILKPLLHPDVRNRIVYYNKKDSPAILLHLHTTEPR</sequence>
<evidence type="ECO:0000313" key="2">
    <source>
        <dbReference type="EMBL" id="QHT74463.1"/>
    </source>
</evidence>
<reference evidence="2" key="1">
    <citation type="journal article" date="2020" name="Nature">
        <title>Giant virus diversity and host interactions through global metagenomics.</title>
        <authorList>
            <person name="Schulz F."/>
            <person name="Roux S."/>
            <person name="Paez-Espino D."/>
            <person name="Jungbluth S."/>
            <person name="Walsh D.A."/>
            <person name="Denef V.J."/>
            <person name="McMahon K.D."/>
            <person name="Konstantinidis K.T."/>
            <person name="Eloe-Fadrosh E.A."/>
            <person name="Kyrpides N.C."/>
            <person name="Woyke T."/>
        </authorList>
    </citation>
    <scope>NUCLEOTIDE SEQUENCE</scope>
    <source>
        <strain evidence="2">GVMAG-M-3300023179-59</strain>
    </source>
</reference>
<organism evidence="2">
    <name type="scientific">viral metagenome</name>
    <dbReference type="NCBI Taxonomy" id="1070528"/>
    <lineage>
        <taxon>unclassified sequences</taxon>
        <taxon>metagenomes</taxon>
        <taxon>organismal metagenomes</taxon>
    </lineage>
</organism>
<dbReference type="EMBL" id="MN739850">
    <property type="protein sequence ID" value="QHT74463.1"/>
    <property type="molecule type" value="Genomic_DNA"/>
</dbReference>